<keyword evidence="1" id="KW-0175">Coiled coil</keyword>
<reference evidence="3" key="1">
    <citation type="journal article" date="2006" name="PLoS Biol.">
        <title>Macronuclear genome sequence of the ciliate Tetrahymena thermophila, a model eukaryote.</title>
        <authorList>
            <person name="Eisen J.A."/>
            <person name="Coyne R.S."/>
            <person name="Wu M."/>
            <person name="Wu D."/>
            <person name="Thiagarajan M."/>
            <person name="Wortman J.R."/>
            <person name="Badger J.H."/>
            <person name="Ren Q."/>
            <person name="Amedeo P."/>
            <person name="Jones K.M."/>
            <person name="Tallon L.J."/>
            <person name="Delcher A.L."/>
            <person name="Salzberg S.L."/>
            <person name="Silva J.C."/>
            <person name="Haas B.J."/>
            <person name="Majoros W.H."/>
            <person name="Farzad M."/>
            <person name="Carlton J.M."/>
            <person name="Smith R.K. Jr."/>
            <person name="Garg J."/>
            <person name="Pearlman R.E."/>
            <person name="Karrer K.M."/>
            <person name="Sun L."/>
            <person name="Manning G."/>
            <person name="Elde N.C."/>
            <person name="Turkewitz A.P."/>
            <person name="Asai D.J."/>
            <person name="Wilkes D.E."/>
            <person name="Wang Y."/>
            <person name="Cai H."/>
            <person name="Collins K."/>
            <person name="Stewart B.A."/>
            <person name="Lee S.R."/>
            <person name="Wilamowska K."/>
            <person name="Weinberg Z."/>
            <person name="Ruzzo W.L."/>
            <person name="Wloga D."/>
            <person name="Gaertig J."/>
            <person name="Frankel J."/>
            <person name="Tsao C.-C."/>
            <person name="Gorovsky M.A."/>
            <person name="Keeling P.J."/>
            <person name="Waller R.F."/>
            <person name="Patron N.J."/>
            <person name="Cherry J.M."/>
            <person name="Stover N.A."/>
            <person name="Krieger C.J."/>
            <person name="del Toro C."/>
            <person name="Ryder H.F."/>
            <person name="Williamson S.C."/>
            <person name="Barbeau R.A."/>
            <person name="Hamilton E.P."/>
            <person name="Orias E."/>
        </authorList>
    </citation>
    <scope>NUCLEOTIDE SEQUENCE [LARGE SCALE GENOMIC DNA]</scope>
    <source>
        <strain evidence="3">SB210</strain>
    </source>
</reference>
<sequence>MDINELTKQVSQNLKENISLRKEIKEGFNSWKKKLFGSKNEDSGSNENNQIAQNEIEPQKQFQITELQKNLDVSNLTKQQLESIEKLNEVLQQSIQNKINISFKTLQKWYLVLMNEPSLGMYYIQEHNMNVVENNVEDKKELKKLNRKLQYTTEQLYNTKKELKDISKLNGEWSNNMSEYINRLGKAL</sequence>
<dbReference type="InterPro" id="IPR019320">
    <property type="entry name" value="BORCS8"/>
</dbReference>
<protein>
    <submittedName>
        <fullName evidence="2">Uncharacterized protein</fullName>
    </submittedName>
</protein>
<accession>W7X8R9</accession>
<dbReference type="AlphaFoldDB" id="W7X8R9"/>
<evidence type="ECO:0000256" key="1">
    <source>
        <dbReference type="SAM" id="Coils"/>
    </source>
</evidence>
<keyword evidence="3" id="KW-1185">Reference proteome</keyword>
<dbReference type="InParanoid" id="W7X8R9"/>
<dbReference type="Pfam" id="PF10167">
    <property type="entry name" value="BORCS8"/>
    <property type="match status" value="1"/>
</dbReference>
<evidence type="ECO:0000313" key="2">
    <source>
        <dbReference type="EMBL" id="EWS73752.1"/>
    </source>
</evidence>
<proteinExistence type="predicted"/>
<gene>
    <name evidence="2" type="ORF">TTHERM_000289339</name>
</gene>
<name>W7X8R9_TETTS</name>
<evidence type="ECO:0000313" key="3">
    <source>
        <dbReference type="Proteomes" id="UP000009168"/>
    </source>
</evidence>
<dbReference type="GeneID" id="24438216"/>
<dbReference type="Proteomes" id="UP000009168">
    <property type="component" value="Unassembled WGS sequence"/>
</dbReference>
<organism evidence="2 3">
    <name type="scientific">Tetrahymena thermophila (strain SB210)</name>
    <dbReference type="NCBI Taxonomy" id="312017"/>
    <lineage>
        <taxon>Eukaryota</taxon>
        <taxon>Sar</taxon>
        <taxon>Alveolata</taxon>
        <taxon>Ciliophora</taxon>
        <taxon>Intramacronucleata</taxon>
        <taxon>Oligohymenophorea</taxon>
        <taxon>Hymenostomatida</taxon>
        <taxon>Tetrahymenina</taxon>
        <taxon>Tetrahymenidae</taxon>
        <taxon>Tetrahymena</taxon>
    </lineage>
</organism>
<dbReference type="KEGG" id="tet:TTHERM_000289339"/>
<feature type="coiled-coil region" evidence="1">
    <location>
        <begin position="128"/>
        <end position="162"/>
    </location>
</feature>
<dbReference type="RefSeq" id="XP_012653716.1">
    <property type="nucleotide sequence ID" value="XM_012798262.1"/>
</dbReference>
<dbReference type="EMBL" id="GG662651">
    <property type="protein sequence ID" value="EWS73752.1"/>
    <property type="molecule type" value="Genomic_DNA"/>
</dbReference>